<dbReference type="OrthoDB" id="9789836at2"/>
<evidence type="ECO:0000313" key="4">
    <source>
        <dbReference type="Proteomes" id="UP000318590"/>
    </source>
</evidence>
<evidence type="ECO:0000259" key="1">
    <source>
        <dbReference type="Pfam" id="PF06230"/>
    </source>
</evidence>
<dbReference type="Proteomes" id="UP000318590">
    <property type="component" value="Unassembled WGS sequence"/>
</dbReference>
<evidence type="ECO:0000313" key="3">
    <source>
        <dbReference type="EMBL" id="TRD21842.1"/>
    </source>
</evidence>
<dbReference type="InterPro" id="IPR043167">
    <property type="entry name" value="LpxI_C_sf"/>
</dbReference>
<dbReference type="PANTHER" id="PTHR39962:SF1">
    <property type="entry name" value="LPXI FAMILY PROTEIN"/>
    <property type="match status" value="1"/>
</dbReference>
<keyword evidence="4" id="KW-1185">Reference proteome</keyword>
<comment type="caution">
    <text evidence="3">The sequence shown here is derived from an EMBL/GenBank/DDBJ whole genome shotgun (WGS) entry which is preliminary data.</text>
</comment>
<reference evidence="3 4" key="1">
    <citation type="submission" date="2019-06" db="EMBL/GenBank/DDBJ databases">
        <title>Paenimaribius caenipelagi gen. nov., sp. nov., isolated from a tidal flat.</title>
        <authorList>
            <person name="Yoon J.-H."/>
        </authorList>
    </citation>
    <scope>NUCLEOTIDE SEQUENCE [LARGE SCALE GENOMIC DNA]</scope>
    <source>
        <strain evidence="3 4">JBTF-M29</strain>
    </source>
</reference>
<dbReference type="InterPro" id="IPR053174">
    <property type="entry name" value="LpxI"/>
</dbReference>
<feature type="domain" description="LpxI N-terminal" evidence="2">
    <location>
        <begin position="4"/>
        <end position="126"/>
    </location>
</feature>
<name>A0A547Q643_9RHOB</name>
<gene>
    <name evidence="3" type="ORF">FEV53_07265</name>
</gene>
<dbReference type="RefSeq" id="WP_142834148.1">
    <property type="nucleotide sequence ID" value="NZ_VFSV01000009.1"/>
</dbReference>
<accession>A0A547Q643</accession>
<dbReference type="Pfam" id="PF17930">
    <property type="entry name" value="LpxI_N"/>
    <property type="match status" value="1"/>
</dbReference>
<proteinExistence type="predicted"/>
<feature type="domain" description="LpxI C-terminal" evidence="1">
    <location>
        <begin position="130"/>
        <end position="266"/>
    </location>
</feature>
<evidence type="ECO:0000259" key="2">
    <source>
        <dbReference type="Pfam" id="PF17930"/>
    </source>
</evidence>
<dbReference type="PANTHER" id="PTHR39962">
    <property type="entry name" value="BLL4848 PROTEIN"/>
    <property type="match status" value="1"/>
</dbReference>
<dbReference type="Gene3D" id="3.40.50.20">
    <property type="match status" value="1"/>
</dbReference>
<dbReference type="Gene3D" id="3.40.140.80">
    <property type="match status" value="1"/>
</dbReference>
<dbReference type="InterPro" id="IPR041255">
    <property type="entry name" value="LpxI_N"/>
</dbReference>
<dbReference type="Pfam" id="PF06230">
    <property type="entry name" value="LpxI_C"/>
    <property type="match status" value="1"/>
</dbReference>
<sequence>MSDLCLIAGAGRLPELIAAAEPGVLVAVPEGATPGDLPLSLTFRLETLGSFLAELKTREIKRLCFAGGLTRPGVDPALIDEATQQLVPRLMAALRQGDDGALRTLIEMVEEAGFVVVGATDLLPELLPEAGVLGRVEPDDRAMTDIGRAEEVLTVTGPADIGQGCVVASGQVLAMEAMPGTEWMLASLAAARAGGPLAASLPDGGVLVKAPKPRQERRIDMPAIGPDTIWQAAEAGLRGVAVAAGGVMILDREATIAEADRLGLFLAVRA</sequence>
<organism evidence="3 4">
    <name type="scientific">Palleronia caenipelagi</name>
    <dbReference type="NCBI Taxonomy" id="2489174"/>
    <lineage>
        <taxon>Bacteria</taxon>
        <taxon>Pseudomonadati</taxon>
        <taxon>Pseudomonadota</taxon>
        <taxon>Alphaproteobacteria</taxon>
        <taxon>Rhodobacterales</taxon>
        <taxon>Roseobacteraceae</taxon>
        <taxon>Palleronia</taxon>
    </lineage>
</organism>
<protein>
    <submittedName>
        <fullName evidence="3">LpxI family protein</fullName>
    </submittedName>
</protein>
<dbReference type="InterPro" id="IPR010415">
    <property type="entry name" value="LpxI_C"/>
</dbReference>
<dbReference type="AlphaFoldDB" id="A0A547Q643"/>
<dbReference type="EMBL" id="VFSV01000009">
    <property type="protein sequence ID" value="TRD21842.1"/>
    <property type="molecule type" value="Genomic_DNA"/>
</dbReference>